<dbReference type="EMBL" id="HBDY01012609">
    <property type="protein sequence ID" value="CAD8245090.1"/>
    <property type="molecule type" value="Transcribed_RNA"/>
</dbReference>
<organism evidence="11">
    <name type="scientific">Micromonas pusilla</name>
    <name type="common">Picoplanktonic green alga</name>
    <name type="synonym">Chromulina pusilla</name>
    <dbReference type="NCBI Taxonomy" id="38833"/>
    <lineage>
        <taxon>Eukaryota</taxon>
        <taxon>Viridiplantae</taxon>
        <taxon>Chlorophyta</taxon>
        <taxon>Mamiellophyceae</taxon>
        <taxon>Mamiellales</taxon>
        <taxon>Mamiellaceae</taxon>
        <taxon>Micromonas</taxon>
    </lineage>
</organism>
<keyword evidence="3 6" id="KW-0347">Helicase</keyword>
<keyword evidence="2 6" id="KW-0378">Hydrolase</keyword>
<dbReference type="PROSITE" id="PS51192">
    <property type="entry name" value="HELICASE_ATP_BIND_1"/>
    <property type="match status" value="1"/>
</dbReference>
<evidence type="ECO:0000256" key="4">
    <source>
        <dbReference type="ARBA" id="ARBA00022840"/>
    </source>
</evidence>
<dbReference type="AlphaFoldDB" id="A0A7R9Y5Q8"/>
<evidence type="ECO:0000256" key="7">
    <source>
        <dbReference type="RuleBase" id="RU365068"/>
    </source>
</evidence>
<sequence length="703" mass="73533">MDGDGDDDDDDDGMEGGGFNPSDWASLMRRAMRPVADGEGDAAEGGASAKNPASFASSSAPLSALATSRVFGAGGGASSAARTWEGVGLPADFAAHLRSPAAGFAAPTRVQQRVIPHLCRGEDVLVRAETGSGKTLAYLCPLLAALGSETPRIARAGGMRALVMTPTRELAAQVLETAATLSRPYHWVVCGGVVGGENKQKEKARLRKGVCLLVATPGRLLDHLRHTEAMKADLLRWLVLDEADRLLDLGFEEDLNAILADLNRRTSGAARCTALLSATLTAGTSRLIDLAMTDPATIEIDPEEPEVVDEGWTGNGHGHGNGNGHGGGVSKGKGNPNSNDADAAMKDAIAALDGGADLGAEDVKKMVMRMPEQLRHTAVEVPAKCRLAALAGLLAGWMQGAVPKVMVFLSSCESVEFHYRVLSWLASGGGKGKASGGGGGGGDDDDLRAGGYEVFRLHGVLSQPDRRAVYQGFAAATAGVLLCTDVGARGLDFTGVGATVQVDPPCDPTTYVHRVGRTARLGREGEAVLFLQPRETEYANVLSELGVKFCAASVPAMLDVLDGGRGGGTPRGEYDRSPHLHPAAQRLQKKLHGAVGGDKELATLAKDAFRSHVRAYATFPSDLKHIFHVKRLHLGHVAAAFGLKEAPGLIGKSATRERLQAAKDKKRKDAVKAKRDASQKRKAKSAGKLAPNKARRGTVVGAA</sequence>
<evidence type="ECO:0000256" key="5">
    <source>
        <dbReference type="ARBA" id="ARBA00022884"/>
    </source>
</evidence>
<dbReference type="InterPro" id="IPR025313">
    <property type="entry name" value="SPB4-like_CTE"/>
</dbReference>
<dbReference type="CDD" id="cd18787">
    <property type="entry name" value="SF2_C_DEAD"/>
    <property type="match status" value="1"/>
</dbReference>
<evidence type="ECO:0000313" key="11">
    <source>
        <dbReference type="EMBL" id="CAD8245090.1"/>
    </source>
</evidence>
<comment type="function">
    <text evidence="7">RNA helicase.</text>
</comment>
<dbReference type="InterPro" id="IPR001650">
    <property type="entry name" value="Helicase_C-like"/>
</dbReference>
<protein>
    <recommendedName>
        <fullName evidence="7">ATP-dependent RNA helicase</fullName>
        <ecNumber evidence="7">3.6.4.13</ecNumber>
    </recommendedName>
</protein>
<evidence type="ECO:0000259" key="10">
    <source>
        <dbReference type="PROSITE" id="PS51194"/>
    </source>
</evidence>
<feature type="domain" description="Helicase C-terminal" evidence="10">
    <location>
        <begin position="362"/>
        <end position="561"/>
    </location>
</feature>
<gene>
    <name evidence="11" type="ORF">MPUS1402_LOCUS9543</name>
</gene>
<dbReference type="PROSITE" id="PS00039">
    <property type="entry name" value="DEAD_ATP_HELICASE"/>
    <property type="match status" value="1"/>
</dbReference>
<dbReference type="Pfam" id="PF00271">
    <property type="entry name" value="Helicase_C"/>
    <property type="match status" value="1"/>
</dbReference>
<feature type="compositionally biased region" description="Basic and acidic residues" evidence="8">
    <location>
        <begin position="670"/>
        <end position="679"/>
    </location>
</feature>
<comment type="similarity">
    <text evidence="6">Belongs to the DEAD box helicase family.</text>
</comment>
<keyword evidence="5 7" id="KW-0694">RNA-binding</keyword>
<evidence type="ECO:0000256" key="1">
    <source>
        <dbReference type="ARBA" id="ARBA00022741"/>
    </source>
</evidence>
<dbReference type="GO" id="GO:0003724">
    <property type="term" value="F:RNA helicase activity"/>
    <property type="evidence" value="ECO:0007669"/>
    <property type="project" value="UniProtKB-EC"/>
</dbReference>
<keyword evidence="4 6" id="KW-0067">ATP-binding</keyword>
<dbReference type="Pfam" id="PF13959">
    <property type="entry name" value="CTE_SPB4"/>
    <property type="match status" value="1"/>
</dbReference>
<evidence type="ECO:0000259" key="9">
    <source>
        <dbReference type="PROSITE" id="PS51192"/>
    </source>
</evidence>
<feature type="region of interest" description="Disordered" evidence="8">
    <location>
        <begin position="1"/>
        <end position="54"/>
    </location>
</feature>
<feature type="compositionally biased region" description="Gly residues" evidence="8">
    <location>
        <begin position="313"/>
        <end position="331"/>
    </location>
</feature>
<dbReference type="SUPFAM" id="SSF52540">
    <property type="entry name" value="P-loop containing nucleoside triphosphate hydrolases"/>
    <property type="match status" value="1"/>
</dbReference>
<dbReference type="Pfam" id="PF00270">
    <property type="entry name" value="DEAD"/>
    <property type="match status" value="1"/>
</dbReference>
<dbReference type="SMART" id="SM00487">
    <property type="entry name" value="DEXDc"/>
    <property type="match status" value="1"/>
</dbReference>
<evidence type="ECO:0000256" key="3">
    <source>
        <dbReference type="ARBA" id="ARBA00022806"/>
    </source>
</evidence>
<accession>A0A7R9Y5Q8</accession>
<dbReference type="GO" id="GO:0016787">
    <property type="term" value="F:hydrolase activity"/>
    <property type="evidence" value="ECO:0007669"/>
    <property type="project" value="UniProtKB-KW"/>
</dbReference>
<keyword evidence="1 6" id="KW-0547">Nucleotide-binding</keyword>
<dbReference type="Gene3D" id="3.40.50.300">
    <property type="entry name" value="P-loop containing nucleotide triphosphate hydrolases"/>
    <property type="match status" value="2"/>
</dbReference>
<dbReference type="GO" id="GO:0003723">
    <property type="term" value="F:RNA binding"/>
    <property type="evidence" value="ECO:0007669"/>
    <property type="project" value="UniProtKB-UniRule"/>
</dbReference>
<feature type="compositionally biased region" description="Low complexity" evidence="8">
    <location>
        <begin position="44"/>
        <end position="54"/>
    </location>
</feature>
<dbReference type="EC" id="3.6.4.13" evidence="7"/>
<proteinExistence type="inferred from homology"/>
<dbReference type="SMART" id="SM01178">
    <property type="entry name" value="DUF4217"/>
    <property type="match status" value="1"/>
</dbReference>
<dbReference type="InterPro" id="IPR000629">
    <property type="entry name" value="RNA-helicase_DEAD-box_CS"/>
</dbReference>
<dbReference type="InterPro" id="IPR014001">
    <property type="entry name" value="Helicase_ATP-bd"/>
</dbReference>
<dbReference type="InterPro" id="IPR011545">
    <property type="entry name" value="DEAD/DEAH_box_helicase_dom"/>
</dbReference>
<dbReference type="PANTHER" id="PTHR24031">
    <property type="entry name" value="RNA HELICASE"/>
    <property type="match status" value="1"/>
</dbReference>
<dbReference type="InterPro" id="IPR027417">
    <property type="entry name" value="P-loop_NTPase"/>
</dbReference>
<evidence type="ECO:0000256" key="2">
    <source>
        <dbReference type="ARBA" id="ARBA00022801"/>
    </source>
</evidence>
<dbReference type="PROSITE" id="PS51194">
    <property type="entry name" value="HELICASE_CTER"/>
    <property type="match status" value="1"/>
</dbReference>
<feature type="compositionally biased region" description="Acidic residues" evidence="8">
    <location>
        <begin position="1"/>
        <end position="14"/>
    </location>
</feature>
<reference evidence="11" key="1">
    <citation type="submission" date="2021-01" db="EMBL/GenBank/DDBJ databases">
        <authorList>
            <person name="Corre E."/>
            <person name="Pelletier E."/>
            <person name="Niang G."/>
            <person name="Scheremetjew M."/>
            <person name="Finn R."/>
            <person name="Kale V."/>
            <person name="Holt S."/>
            <person name="Cochrane G."/>
            <person name="Meng A."/>
            <person name="Brown T."/>
            <person name="Cohen L."/>
        </authorList>
    </citation>
    <scope>NUCLEOTIDE SEQUENCE</scope>
    <source>
        <strain evidence="11">RCC1614</strain>
    </source>
</reference>
<comment type="catalytic activity">
    <reaction evidence="7">
        <text>ATP + H2O = ADP + phosphate + H(+)</text>
        <dbReference type="Rhea" id="RHEA:13065"/>
        <dbReference type="ChEBI" id="CHEBI:15377"/>
        <dbReference type="ChEBI" id="CHEBI:15378"/>
        <dbReference type="ChEBI" id="CHEBI:30616"/>
        <dbReference type="ChEBI" id="CHEBI:43474"/>
        <dbReference type="ChEBI" id="CHEBI:456216"/>
        <dbReference type="EC" id="3.6.4.13"/>
    </reaction>
</comment>
<dbReference type="GO" id="GO:0005524">
    <property type="term" value="F:ATP binding"/>
    <property type="evidence" value="ECO:0007669"/>
    <property type="project" value="UniProtKB-UniRule"/>
</dbReference>
<evidence type="ECO:0000256" key="6">
    <source>
        <dbReference type="RuleBase" id="RU000492"/>
    </source>
</evidence>
<dbReference type="SMART" id="SM00490">
    <property type="entry name" value="HELICc"/>
    <property type="match status" value="1"/>
</dbReference>
<comment type="domain">
    <text evidence="7">The Q motif is unique to and characteristic of the DEAD box family of RNA helicases and controls ATP binding and hydrolysis.</text>
</comment>
<evidence type="ECO:0000256" key="8">
    <source>
        <dbReference type="SAM" id="MobiDB-lite"/>
    </source>
</evidence>
<feature type="region of interest" description="Disordered" evidence="8">
    <location>
        <begin position="661"/>
        <end position="703"/>
    </location>
</feature>
<feature type="compositionally biased region" description="Low complexity" evidence="8">
    <location>
        <begin position="332"/>
        <end position="341"/>
    </location>
</feature>
<name>A0A7R9Y5Q8_MICPS</name>
<feature type="domain" description="Helicase ATP-binding" evidence="9">
    <location>
        <begin position="115"/>
        <end position="298"/>
    </location>
</feature>
<feature type="region of interest" description="Disordered" evidence="8">
    <location>
        <begin position="308"/>
        <end position="341"/>
    </location>
</feature>